<dbReference type="GO" id="GO:0019441">
    <property type="term" value="P:L-tryptophan catabolic process to kynurenine"/>
    <property type="evidence" value="ECO:0007669"/>
    <property type="project" value="InterPro"/>
</dbReference>
<sequence>MLLDLSLPLRPENFCSLAPTRAAALHVPLERFGHLGTHLDLMGQTWPQANFLRQGRVFDLRHVRGRDVGVGDLPCADIAPGTFIFLRTGVLEAFAYGSEAYAHAPVQLSWNLLEALTHRRVAMIGVDCAGVRLPAEHKKADDFCAAAGTFVVENVYNLAALCDAAGAATFAVRTFPLRLEESTGLPCRIMAELPYA</sequence>
<proteinExistence type="predicted"/>
<dbReference type="RefSeq" id="WP_118229047.1">
    <property type="nucleotide sequence ID" value="NZ_JAQDZC010000002.1"/>
</dbReference>
<dbReference type="EMBL" id="SIXC01000001">
    <property type="protein sequence ID" value="TBH81746.1"/>
    <property type="molecule type" value="Genomic_DNA"/>
</dbReference>
<dbReference type="InterPro" id="IPR007325">
    <property type="entry name" value="KFase/CYL"/>
</dbReference>
<dbReference type="AlphaFoldDB" id="A0A6H3FBK4"/>
<gene>
    <name evidence="1" type="ORF">EB812_00185</name>
</gene>
<protein>
    <submittedName>
        <fullName evidence="1">Cyclase</fullName>
    </submittedName>
</protein>
<accession>A0A6H3FBK4</accession>
<organism evidence="1 2">
    <name type="scientific">Desulfovibrio legallii</name>
    <dbReference type="NCBI Taxonomy" id="571438"/>
    <lineage>
        <taxon>Bacteria</taxon>
        <taxon>Pseudomonadati</taxon>
        <taxon>Thermodesulfobacteriota</taxon>
        <taxon>Desulfovibrionia</taxon>
        <taxon>Desulfovibrionales</taxon>
        <taxon>Desulfovibrionaceae</taxon>
        <taxon>Desulfovibrio</taxon>
    </lineage>
</organism>
<comment type="caution">
    <text evidence="1">The sequence shown here is derived from an EMBL/GenBank/DDBJ whole genome shotgun (WGS) entry which is preliminary data.</text>
</comment>
<name>A0A6H3FBK4_9BACT</name>
<dbReference type="Gene3D" id="3.50.30.50">
    <property type="entry name" value="Putative cyclase"/>
    <property type="match status" value="1"/>
</dbReference>
<evidence type="ECO:0000313" key="2">
    <source>
        <dbReference type="Proteomes" id="UP000292919"/>
    </source>
</evidence>
<keyword evidence="2" id="KW-1185">Reference proteome</keyword>
<dbReference type="Proteomes" id="UP000292919">
    <property type="component" value="Unassembled WGS sequence"/>
</dbReference>
<reference evidence="1 2" key="1">
    <citation type="submission" date="2018-12" db="EMBL/GenBank/DDBJ databases">
        <title>First genome draft of Desulfovibrio legallis sp. nov.</title>
        <authorList>
            <person name="Ben Dhia O."/>
            <person name="Najjari A."/>
            <person name="Ferjani R."/>
            <person name="Fhoula I."/>
            <person name="Fardeau M.-L."/>
            <person name="Boudabbous A."/>
            <person name="Ouzari H.I."/>
        </authorList>
    </citation>
    <scope>NUCLEOTIDE SEQUENCE [LARGE SCALE GENOMIC DNA]</scope>
    <source>
        <strain evidence="1 2">H1T</strain>
    </source>
</reference>
<dbReference type="Pfam" id="PF04199">
    <property type="entry name" value="Cyclase"/>
    <property type="match status" value="1"/>
</dbReference>
<dbReference type="InterPro" id="IPR037175">
    <property type="entry name" value="KFase_sf"/>
</dbReference>
<dbReference type="GO" id="GO:0004061">
    <property type="term" value="F:arylformamidase activity"/>
    <property type="evidence" value="ECO:0007669"/>
    <property type="project" value="InterPro"/>
</dbReference>
<dbReference type="SUPFAM" id="SSF102198">
    <property type="entry name" value="Putative cyclase"/>
    <property type="match status" value="1"/>
</dbReference>
<evidence type="ECO:0000313" key="1">
    <source>
        <dbReference type="EMBL" id="TBH81746.1"/>
    </source>
</evidence>